<gene>
    <name evidence="2" type="ORF">M407DRAFT_30221</name>
</gene>
<feature type="compositionally biased region" description="Basic and acidic residues" evidence="1">
    <location>
        <begin position="339"/>
        <end position="358"/>
    </location>
</feature>
<feature type="region of interest" description="Disordered" evidence="1">
    <location>
        <begin position="1"/>
        <end position="259"/>
    </location>
</feature>
<feature type="compositionally biased region" description="Acidic residues" evidence="1">
    <location>
        <begin position="35"/>
        <end position="46"/>
    </location>
</feature>
<evidence type="ECO:0000313" key="3">
    <source>
        <dbReference type="Proteomes" id="UP000054248"/>
    </source>
</evidence>
<feature type="compositionally biased region" description="Pro residues" evidence="1">
    <location>
        <begin position="19"/>
        <end position="34"/>
    </location>
</feature>
<proteinExistence type="predicted"/>
<evidence type="ECO:0000313" key="2">
    <source>
        <dbReference type="EMBL" id="KIO20099.1"/>
    </source>
</evidence>
<reference evidence="3" key="2">
    <citation type="submission" date="2015-01" db="EMBL/GenBank/DDBJ databases">
        <title>Evolutionary Origins and Diversification of the Mycorrhizal Mutualists.</title>
        <authorList>
            <consortium name="DOE Joint Genome Institute"/>
            <consortium name="Mycorrhizal Genomics Consortium"/>
            <person name="Kohler A."/>
            <person name="Kuo A."/>
            <person name="Nagy L.G."/>
            <person name="Floudas D."/>
            <person name="Copeland A."/>
            <person name="Barry K.W."/>
            <person name="Cichocki N."/>
            <person name="Veneault-Fourrey C."/>
            <person name="LaButti K."/>
            <person name="Lindquist E.A."/>
            <person name="Lipzen A."/>
            <person name="Lundell T."/>
            <person name="Morin E."/>
            <person name="Murat C."/>
            <person name="Riley R."/>
            <person name="Ohm R."/>
            <person name="Sun H."/>
            <person name="Tunlid A."/>
            <person name="Henrissat B."/>
            <person name="Grigoriev I.V."/>
            <person name="Hibbett D.S."/>
            <person name="Martin F."/>
        </authorList>
    </citation>
    <scope>NUCLEOTIDE SEQUENCE [LARGE SCALE GENOMIC DNA]</scope>
    <source>
        <strain evidence="3">MUT 4182</strain>
    </source>
</reference>
<protein>
    <submittedName>
        <fullName evidence="2">Uncharacterized protein</fullName>
    </submittedName>
</protein>
<sequence length="425" mass="46339">MAGGRRRMITRSVSATHPQPLPSSTPAPPPPLLEEPPEELAQEPDQDQQQPTEQQSHDGLRLLAAPPAFKKRQSSINLDDLKEEELGSSGHKRVKGEPSDTSAEEQEERRPEGGEATGQIDDQLGPSGSKQPSPPPTMSIGLGEGDKETLGERDQSETESSGGSNALKRARDVEMDIDEDEPRKRRAVSDEDSNTPRQEQKQEQDQPQDQAAIPAPASSSSLVKRLSLVNPKTPFFDLRSMSTPKLRVPKSRSLPKMPSQFTPVLSSIVKRVASPGKQMKRLSLDDSGYCDLVVPLKGEDEQTPRIRRGSPALPNAKFTFNPFAVGTSKAQDEEEGEQNEGKEDDVKEKAKERHKSEPPLEMAGGDKFGPAVQSLERLLENSEESARLTDSAIRRPQQDDSGGMSLPPSPSKQVLPPNINAADAK</sequence>
<feature type="region of interest" description="Disordered" evidence="1">
    <location>
        <begin position="301"/>
        <end position="425"/>
    </location>
</feature>
<reference evidence="2 3" key="1">
    <citation type="submission" date="2014-04" db="EMBL/GenBank/DDBJ databases">
        <authorList>
            <consortium name="DOE Joint Genome Institute"/>
            <person name="Kuo A."/>
            <person name="Girlanda M."/>
            <person name="Perotto S."/>
            <person name="Kohler A."/>
            <person name="Nagy L.G."/>
            <person name="Floudas D."/>
            <person name="Copeland A."/>
            <person name="Barry K.W."/>
            <person name="Cichocki N."/>
            <person name="Veneault-Fourrey C."/>
            <person name="LaButti K."/>
            <person name="Lindquist E.A."/>
            <person name="Lipzen A."/>
            <person name="Lundell T."/>
            <person name="Morin E."/>
            <person name="Murat C."/>
            <person name="Sun H."/>
            <person name="Tunlid A."/>
            <person name="Henrissat B."/>
            <person name="Grigoriev I.V."/>
            <person name="Hibbett D.S."/>
            <person name="Martin F."/>
            <person name="Nordberg H.P."/>
            <person name="Cantor M.N."/>
            <person name="Hua S.X."/>
        </authorList>
    </citation>
    <scope>NUCLEOTIDE SEQUENCE [LARGE SCALE GENOMIC DNA]</scope>
    <source>
        <strain evidence="2 3">MUT 4182</strain>
    </source>
</reference>
<evidence type="ECO:0000256" key="1">
    <source>
        <dbReference type="SAM" id="MobiDB-lite"/>
    </source>
</evidence>
<feature type="compositionally biased region" description="Basic and acidic residues" evidence="1">
    <location>
        <begin position="144"/>
        <end position="156"/>
    </location>
</feature>
<dbReference type="HOGENOM" id="CLU_646508_0_0_1"/>
<dbReference type="OrthoDB" id="3254734at2759"/>
<organism evidence="2 3">
    <name type="scientific">Tulasnella calospora MUT 4182</name>
    <dbReference type="NCBI Taxonomy" id="1051891"/>
    <lineage>
        <taxon>Eukaryota</taxon>
        <taxon>Fungi</taxon>
        <taxon>Dikarya</taxon>
        <taxon>Basidiomycota</taxon>
        <taxon>Agaricomycotina</taxon>
        <taxon>Agaricomycetes</taxon>
        <taxon>Cantharellales</taxon>
        <taxon>Tulasnellaceae</taxon>
        <taxon>Tulasnella</taxon>
    </lineage>
</organism>
<dbReference type="AlphaFoldDB" id="A0A0C3Q8K5"/>
<accession>A0A0C3Q8K5</accession>
<keyword evidence="3" id="KW-1185">Reference proteome</keyword>
<dbReference type="Proteomes" id="UP000054248">
    <property type="component" value="Unassembled WGS sequence"/>
</dbReference>
<feature type="non-terminal residue" evidence="2">
    <location>
        <position position="425"/>
    </location>
</feature>
<dbReference type="EMBL" id="KN823187">
    <property type="protein sequence ID" value="KIO20099.1"/>
    <property type="molecule type" value="Genomic_DNA"/>
</dbReference>
<feature type="compositionally biased region" description="Basic and acidic residues" evidence="1">
    <location>
        <begin position="377"/>
        <end position="398"/>
    </location>
</feature>
<name>A0A0C3Q8K5_9AGAM</name>
<feature type="compositionally biased region" description="Low complexity" evidence="1">
    <location>
        <begin position="205"/>
        <end position="229"/>
    </location>
</feature>